<evidence type="ECO:0000313" key="1">
    <source>
        <dbReference type="EMBL" id="OMO99769.1"/>
    </source>
</evidence>
<proteinExistence type="predicted"/>
<reference evidence="2" key="1">
    <citation type="submission" date="2013-09" db="EMBL/GenBank/DDBJ databases">
        <title>Corchorus olitorius genome sequencing.</title>
        <authorList>
            <person name="Alam M."/>
            <person name="Haque M.S."/>
            <person name="Islam M.S."/>
            <person name="Emdad E.M."/>
            <person name="Islam M.M."/>
            <person name="Ahmed B."/>
            <person name="Halim A."/>
            <person name="Hossen Q.M.M."/>
            <person name="Hossain M.Z."/>
            <person name="Ahmed R."/>
            <person name="Khan M.M."/>
            <person name="Islam R."/>
            <person name="Rashid M.M."/>
            <person name="Khan S.A."/>
            <person name="Rahman M.S."/>
            <person name="Alam M."/>
            <person name="Yahiya A.S."/>
            <person name="Khan M.S."/>
            <person name="Azam M.S."/>
            <person name="Haque T."/>
            <person name="Lashkar M.Z.H."/>
            <person name="Akhand A.I."/>
            <person name="Morshed G."/>
            <person name="Roy S."/>
            <person name="Uddin K.S."/>
            <person name="Rabeya T."/>
            <person name="Hossain A.S."/>
            <person name="Chowdhury A."/>
            <person name="Snigdha A.R."/>
            <person name="Mortoza M.S."/>
            <person name="Matin S.A."/>
            <person name="Hoque S.M.E."/>
            <person name="Islam M.K."/>
            <person name="Roy D.K."/>
            <person name="Haider R."/>
            <person name="Moosa M.M."/>
            <person name="Elias S.M."/>
            <person name="Hasan A.M."/>
            <person name="Jahan S."/>
            <person name="Shafiuddin M."/>
            <person name="Mahmood N."/>
            <person name="Shommy N.S."/>
        </authorList>
    </citation>
    <scope>NUCLEOTIDE SEQUENCE [LARGE SCALE GENOMIC DNA]</scope>
    <source>
        <strain evidence="2">cv. O-4</strain>
    </source>
</reference>
<keyword evidence="2" id="KW-1185">Reference proteome</keyword>
<name>A0A1R3JY27_9ROSI</name>
<dbReference type="AlphaFoldDB" id="A0A1R3JY27"/>
<protein>
    <submittedName>
        <fullName evidence="1">Uncharacterized protein</fullName>
    </submittedName>
</protein>
<dbReference type="Proteomes" id="UP000187203">
    <property type="component" value="Unassembled WGS sequence"/>
</dbReference>
<evidence type="ECO:0000313" key="2">
    <source>
        <dbReference type="Proteomes" id="UP000187203"/>
    </source>
</evidence>
<gene>
    <name evidence="1" type="ORF">COLO4_13095</name>
</gene>
<comment type="caution">
    <text evidence="1">The sequence shown here is derived from an EMBL/GenBank/DDBJ whole genome shotgun (WGS) entry which is preliminary data.</text>
</comment>
<organism evidence="1 2">
    <name type="scientific">Corchorus olitorius</name>
    <dbReference type="NCBI Taxonomy" id="93759"/>
    <lineage>
        <taxon>Eukaryota</taxon>
        <taxon>Viridiplantae</taxon>
        <taxon>Streptophyta</taxon>
        <taxon>Embryophyta</taxon>
        <taxon>Tracheophyta</taxon>
        <taxon>Spermatophyta</taxon>
        <taxon>Magnoliopsida</taxon>
        <taxon>eudicotyledons</taxon>
        <taxon>Gunneridae</taxon>
        <taxon>Pentapetalae</taxon>
        <taxon>rosids</taxon>
        <taxon>malvids</taxon>
        <taxon>Malvales</taxon>
        <taxon>Malvaceae</taxon>
        <taxon>Grewioideae</taxon>
        <taxon>Apeibeae</taxon>
        <taxon>Corchorus</taxon>
    </lineage>
</organism>
<sequence length="31" mass="2871">MAAPSTHLDAAAPLVSGDCGASLICNGLSGA</sequence>
<dbReference type="EMBL" id="AWUE01015066">
    <property type="protein sequence ID" value="OMO99769.1"/>
    <property type="molecule type" value="Genomic_DNA"/>
</dbReference>
<accession>A0A1R3JY27</accession>